<feature type="signal peptide" evidence="2">
    <location>
        <begin position="1"/>
        <end position="34"/>
    </location>
</feature>
<proteinExistence type="predicted"/>
<dbReference type="EMBL" id="QDKM01000002">
    <property type="protein sequence ID" value="PVH29883.1"/>
    <property type="molecule type" value="Genomic_DNA"/>
</dbReference>
<keyword evidence="1" id="KW-0472">Membrane</keyword>
<dbReference type="CDD" id="cd07185">
    <property type="entry name" value="OmpA_C-like"/>
    <property type="match status" value="1"/>
</dbReference>
<dbReference type="InterPro" id="IPR006665">
    <property type="entry name" value="OmpA-like"/>
</dbReference>
<evidence type="ECO:0000256" key="2">
    <source>
        <dbReference type="SAM" id="SignalP"/>
    </source>
</evidence>
<dbReference type="AlphaFoldDB" id="A0A2T8HWU2"/>
<name>A0A2T8HWU2_9RHOB</name>
<dbReference type="Gene3D" id="3.30.1330.60">
    <property type="entry name" value="OmpA-like domain"/>
    <property type="match status" value="1"/>
</dbReference>
<dbReference type="PANTHER" id="PTHR30329">
    <property type="entry name" value="STATOR ELEMENT OF FLAGELLAR MOTOR COMPLEX"/>
    <property type="match status" value="1"/>
</dbReference>
<evidence type="ECO:0000259" key="3">
    <source>
        <dbReference type="PROSITE" id="PS51123"/>
    </source>
</evidence>
<dbReference type="SUPFAM" id="SSF103088">
    <property type="entry name" value="OmpA-like"/>
    <property type="match status" value="1"/>
</dbReference>
<evidence type="ECO:0000256" key="1">
    <source>
        <dbReference type="PROSITE-ProRule" id="PRU00473"/>
    </source>
</evidence>
<dbReference type="InterPro" id="IPR050330">
    <property type="entry name" value="Bact_OuterMem_StrucFunc"/>
</dbReference>
<dbReference type="PANTHER" id="PTHR30329:SF21">
    <property type="entry name" value="LIPOPROTEIN YIAD-RELATED"/>
    <property type="match status" value="1"/>
</dbReference>
<evidence type="ECO:0000313" key="4">
    <source>
        <dbReference type="EMBL" id="PVH29883.1"/>
    </source>
</evidence>
<dbReference type="OrthoDB" id="9782229at2"/>
<sequence>MAVVKSVSKAVRLIAGAAAMALVLVGLTATDAAAQRQRTIVGERYVPTIWVDPDGCQHWVIDNGIEGYMTPNRTPDGRPVCQRTNACLTMSTDTLFATGSHNLRPGAQARLSQFFSTNGSTAFVVYGHTDPRGGFQYNMNLSENRARTVANVAIASGGRVAAVRGFGPMHPVASNSTAAGMAQNRRVEVMCVQ</sequence>
<protein>
    <submittedName>
        <fullName evidence="4">Cell envelope biogenesis protein OmpA</fullName>
    </submittedName>
</protein>
<dbReference type="PROSITE" id="PS51123">
    <property type="entry name" value="OMPA_2"/>
    <property type="match status" value="1"/>
</dbReference>
<dbReference type="GO" id="GO:0016020">
    <property type="term" value="C:membrane"/>
    <property type="evidence" value="ECO:0007669"/>
    <property type="project" value="UniProtKB-UniRule"/>
</dbReference>
<evidence type="ECO:0000313" key="5">
    <source>
        <dbReference type="Proteomes" id="UP000245911"/>
    </source>
</evidence>
<accession>A0A2T8HWU2</accession>
<feature type="chain" id="PRO_5015438099" evidence="2">
    <location>
        <begin position="35"/>
        <end position="193"/>
    </location>
</feature>
<dbReference type="InterPro" id="IPR036737">
    <property type="entry name" value="OmpA-like_sf"/>
</dbReference>
<comment type="caution">
    <text evidence="4">The sequence shown here is derived from an EMBL/GenBank/DDBJ whole genome shotgun (WGS) entry which is preliminary data.</text>
</comment>
<feature type="domain" description="OmpA-like" evidence="3">
    <location>
        <begin position="83"/>
        <end position="193"/>
    </location>
</feature>
<keyword evidence="2" id="KW-0732">Signal</keyword>
<keyword evidence="5" id="KW-1185">Reference proteome</keyword>
<dbReference type="RefSeq" id="WP_116557774.1">
    <property type="nucleotide sequence ID" value="NZ_JBLWYE010000008.1"/>
</dbReference>
<dbReference type="Proteomes" id="UP000245911">
    <property type="component" value="Unassembled WGS sequence"/>
</dbReference>
<gene>
    <name evidence="4" type="ORF">DDE20_07245</name>
</gene>
<reference evidence="4 5" key="1">
    <citation type="submission" date="2018-04" db="EMBL/GenBank/DDBJ databases">
        <title>Pararhodobacter oceanense sp. nov., isolated from marine intertidal sediment.</title>
        <authorList>
            <person name="Wang X.-L."/>
            <person name="Du Z.-J."/>
        </authorList>
    </citation>
    <scope>NUCLEOTIDE SEQUENCE [LARGE SCALE GENOMIC DNA]</scope>
    <source>
        <strain evidence="4 5">AM505</strain>
    </source>
</reference>
<organism evidence="4 5">
    <name type="scientific">Pararhodobacter oceanensis</name>
    <dbReference type="NCBI Taxonomy" id="2172121"/>
    <lineage>
        <taxon>Bacteria</taxon>
        <taxon>Pseudomonadati</taxon>
        <taxon>Pseudomonadota</taxon>
        <taxon>Alphaproteobacteria</taxon>
        <taxon>Rhodobacterales</taxon>
        <taxon>Paracoccaceae</taxon>
        <taxon>Pararhodobacter</taxon>
    </lineage>
</organism>
<dbReference type="Pfam" id="PF00691">
    <property type="entry name" value="OmpA"/>
    <property type="match status" value="1"/>
</dbReference>